<evidence type="ECO:0000256" key="4">
    <source>
        <dbReference type="ARBA" id="ARBA00022842"/>
    </source>
</evidence>
<comment type="caution">
    <text evidence="6">The sequence shown here is derived from an EMBL/GenBank/DDBJ whole genome shotgun (WGS) entry which is preliminary data.</text>
</comment>
<feature type="domain" description="PIN" evidence="5">
    <location>
        <begin position="16"/>
        <end position="108"/>
    </location>
</feature>
<evidence type="ECO:0000256" key="3">
    <source>
        <dbReference type="ARBA" id="ARBA00022801"/>
    </source>
</evidence>
<dbReference type="SUPFAM" id="SSF88723">
    <property type="entry name" value="PIN domain-like"/>
    <property type="match status" value="1"/>
</dbReference>
<evidence type="ECO:0000256" key="2">
    <source>
        <dbReference type="ARBA" id="ARBA00022723"/>
    </source>
</evidence>
<accession>D1NTF7</accession>
<dbReference type="InterPro" id="IPR002716">
    <property type="entry name" value="PIN_dom"/>
</dbReference>
<dbReference type="InterPro" id="IPR029060">
    <property type="entry name" value="PIN-like_dom_sf"/>
</dbReference>
<dbReference type="Proteomes" id="UP000003656">
    <property type="component" value="Unassembled WGS sequence"/>
</dbReference>
<keyword evidence="4" id="KW-0460">Magnesium</keyword>
<evidence type="ECO:0000256" key="1">
    <source>
        <dbReference type="ARBA" id="ARBA00022722"/>
    </source>
</evidence>
<dbReference type="GO" id="GO:0016787">
    <property type="term" value="F:hydrolase activity"/>
    <property type="evidence" value="ECO:0007669"/>
    <property type="project" value="UniProtKB-KW"/>
</dbReference>
<evidence type="ECO:0000313" key="6">
    <source>
        <dbReference type="EMBL" id="EFA23011.1"/>
    </source>
</evidence>
<name>D1NTF7_9BIFI</name>
<keyword evidence="1" id="KW-0540">Nuclease</keyword>
<proteinExistence type="predicted"/>
<dbReference type="RefSeq" id="WP_006294548.1">
    <property type="nucleotide sequence ID" value="NZ_ABXB03000002.1"/>
</dbReference>
<keyword evidence="3" id="KW-0378">Hydrolase</keyword>
<dbReference type="GO" id="GO:0004518">
    <property type="term" value="F:nuclease activity"/>
    <property type="evidence" value="ECO:0007669"/>
    <property type="project" value="UniProtKB-KW"/>
</dbReference>
<dbReference type="AlphaFoldDB" id="D1NTF7"/>
<gene>
    <name evidence="6" type="ORF">BIFGAL_03115</name>
</gene>
<protein>
    <recommendedName>
        <fullName evidence="5">PIN domain-containing protein</fullName>
    </recommendedName>
</protein>
<sequence>MFTVFQHWLQVRHIHDECMELLRTCVNSDVEMMIAVSSLKDTYYILAKRYGESFARQTVAELLDLFDAQPLLVAYARTAAVSNESDFEDGLVRALAESLRCDAIVTRDATAFQNSAIAHCAPLAFVEHLNNL</sequence>
<dbReference type="Pfam" id="PF13470">
    <property type="entry name" value="PIN_3"/>
    <property type="match status" value="1"/>
</dbReference>
<dbReference type="OrthoDB" id="3232645at2"/>
<evidence type="ECO:0000313" key="7">
    <source>
        <dbReference type="Proteomes" id="UP000003656"/>
    </source>
</evidence>
<reference evidence="6 7" key="1">
    <citation type="submission" date="2009-11" db="EMBL/GenBank/DDBJ databases">
        <authorList>
            <person name="Weinstock G."/>
            <person name="Sodergren E."/>
            <person name="Clifton S."/>
            <person name="Fulton L."/>
            <person name="Fulton B."/>
            <person name="Courtney L."/>
            <person name="Fronick C."/>
            <person name="Harrison M."/>
            <person name="Strong C."/>
            <person name="Farmer C."/>
            <person name="Delahaunty K."/>
            <person name="Markovic C."/>
            <person name="Hall O."/>
            <person name="Minx P."/>
            <person name="Tomlinson C."/>
            <person name="Mitreva M."/>
            <person name="Nelson J."/>
            <person name="Hou S."/>
            <person name="Wollam A."/>
            <person name="Pepin K.H."/>
            <person name="Johnson M."/>
            <person name="Bhonagiri V."/>
            <person name="Nash W.E."/>
            <person name="Warren W."/>
            <person name="Chinwalla A."/>
            <person name="Mardis E.R."/>
            <person name="Wilson R.K."/>
        </authorList>
    </citation>
    <scope>NUCLEOTIDE SEQUENCE [LARGE SCALE GENOMIC DNA]</scope>
    <source>
        <strain evidence="6 7">DSM 20093</strain>
    </source>
</reference>
<evidence type="ECO:0000259" key="5">
    <source>
        <dbReference type="Pfam" id="PF13470"/>
    </source>
</evidence>
<organism evidence="6 7">
    <name type="scientific">Bifidobacterium gallicum DSM 20093 = LMG 11596</name>
    <dbReference type="NCBI Taxonomy" id="561180"/>
    <lineage>
        <taxon>Bacteria</taxon>
        <taxon>Bacillati</taxon>
        <taxon>Actinomycetota</taxon>
        <taxon>Actinomycetes</taxon>
        <taxon>Bifidobacteriales</taxon>
        <taxon>Bifidobacteriaceae</taxon>
        <taxon>Bifidobacterium</taxon>
    </lineage>
</organism>
<dbReference type="STRING" id="561180.BIFGAL_03115"/>
<dbReference type="GO" id="GO:0046872">
    <property type="term" value="F:metal ion binding"/>
    <property type="evidence" value="ECO:0007669"/>
    <property type="project" value="UniProtKB-KW"/>
</dbReference>
<dbReference type="EMBL" id="ABXB03000002">
    <property type="protein sequence ID" value="EFA23011.1"/>
    <property type="molecule type" value="Genomic_DNA"/>
</dbReference>
<dbReference type="eggNOG" id="COG5573">
    <property type="taxonomic scope" value="Bacteria"/>
</dbReference>
<keyword evidence="2" id="KW-0479">Metal-binding</keyword>